<name>A0A381PQH9_9ZZZZ</name>
<dbReference type="AlphaFoldDB" id="A0A381PQH9"/>
<accession>A0A381PQH9</accession>
<evidence type="ECO:0000259" key="1">
    <source>
        <dbReference type="PROSITE" id="PS51725"/>
    </source>
</evidence>
<dbReference type="EMBL" id="UINC01001019">
    <property type="protein sequence ID" value="SUZ67733.1"/>
    <property type="molecule type" value="Genomic_DNA"/>
</dbReference>
<dbReference type="InterPro" id="IPR011008">
    <property type="entry name" value="Dimeric_a/b-barrel"/>
</dbReference>
<proteinExistence type="predicted"/>
<organism evidence="2">
    <name type="scientific">marine metagenome</name>
    <dbReference type="NCBI Taxonomy" id="408172"/>
    <lineage>
        <taxon>unclassified sequences</taxon>
        <taxon>metagenomes</taxon>
        <taxon>ecological metagenomes</taxon>
    </lineage>
</organism>
<dbReference type="SUPFAM" id="SSF54909">
    <property type="entry name" value="Dimeric alpha+beta barrel"/>
    <property type="match status" value="1"/>
</dbReference>
<dbReference type="InterPro" id="IPR007138">
    <property type="entry name" value="ABM_dom"/>
</dbReference>
<gene>
    <name evidence="2" type="ORF">METZ01_LOCUS20587</name>
</gene>
<reference evidence="2" key="1">
    <citation type="submission" date="2018-05" db="EMBL/GenBank/DDBJ databases">
        <authorList>
            <person name="Lanie J.A."/>
            <person name="Ng W.-L."/>
            <person name="Kazmierczak K.M."/>
            <person name="Andrzejewski T.M."/>
            <person name="Davidsen T.M."/>
            <person name="Wayne K.J."/>
            <person name="Tettelin H."/>
            <person name="Glass J.I."/>
            <person name="Rusch D."/>
            <person name="Podicherti R."/>
            <person name="Tsui H.-C.T."/>
            <person name="Winkler M.E."/>
        </authorList>
    </citation>
    <scope>NUCLEOTIDE SEQUENCE</scope>
</reference>
<evidence type="ECO:0000313" key="2">
    <source>
        <dbReference type="EMBL" id="SUZ67733.1"/>
    </source>
</evidence>
<dbReference type="Gene3D" id="3.30.70.100">
    <property type="match status" value="1"/>
</dbReference>
<dbReference type="PROSITE" id="PS51725">
    <property type="entry name" value="ABM"/>
    <property type="match status" value="1"/>
</dbReference>
<dbReference type="Pfam" id="PF03992">
    <property type="entry name" value="ABM"/>
    <property type="match status" value="1"/>
</dbReference>
<sequence>MIIIAGTLEFQDSHARDEATKQSRTLQLATREEEAGCCAYSFAPDPCVPTRIQVYELWSDEDSLSAHFKHPNYVAMRDLLRSSGLVGSETRKYRINLAEPVYDENHLPRADFFTANPLD</sequence>
<feature type="domain" description="ABM" evidence="1">
    <location>
        <begin position="2"/>
        <end position="93"/>
    </location>
</feature>
<protein>
    <recommendedName>
        <fullName evidence="1">ABM domain-containing protein</fullName>
    </recommendedName>
</protein>